<dbReference type="AlphaFoldDB" id="U4L5B6"/>
<organism evidence="2 3">
    <name type="scientific">Pyronema omphalodes (strain CBS 100304)</name>
    <name type="common">Pyronema confluens</name>
    <dbReference type="NCBI Taxonomy" id="1076935"/>
    <lineage>
        <taxon>Eukaryota</taxon>
        <taxon>Fungi</taxon>
        <taxon>Dikarya</taxon>
        <taxon>Ascomycota</taxon>
        <taxon>Pezizomycotina</taxon>
        <taxon>Pezizomycetes</taxon>
        <taxon>Pezizales</taxon>
        <taxon>Pyronemataceae</taxon>
        <taxon>Pyronema</taxon>
    </lineage>
</organism>
<evidence type="ECO:0000313" key="2">
    <source>
        <dbReference type="EMBL" id="CCX05240.1"/>
    </source>
</evidence>
<dbReference type="EMBL" id="HF935239">
    <property type="protein sequence ID" value="CCX05240.1"/>
    <property type="molecule type" value="Genomic_DNA"/>
</dbReference>
<feature type="compositionally biased region" description="Basic and acidic residues" evidence="1">
    <location>
        <begin position="1"/>
        <end position="16"/>
    </location>
</feature>
<evidence type="ECO:0000313" key="3">
    <source>
        <dbReference type="Proteomes" id="UP000018144"/>
    </source>
</evidence>
<feature type="compositionally biased region" description="Pro residues" evidence="1">
    <location>
        <begin position="29"/>
        <end position="46"/>
    </location>
</feature>
<feature type="region of interest" description="Disordered" evidence="1">
    <location>
        <begin position="1"/>
        <end position="77"/>
    </location>
</feature>
<feature type="compositionally biased region" description="Polar residues" evidence="1">
    <location>
        <begin position="53"/>
        <end position="67"/>
    </location>
</feature>
<gene>
    <name evidence="2" type="ORF">PCON_04827</name>
</gene>
<sequence>MKNDHKDNNKNKKAEALKLPVRETANQPAPKPDSPGPSPPPPPPSPAEEAILGSSSRPANAATTKPGSVNKKDLSGMSRYEKQRFWGWLCDEDGRVDVTHPAFTGFRPH</sequence>
<evidence type="ECO:0000256" key="1">
    <source>
        <dbReference type="SAM" id="MobiDB-lite"/>
    </source>
</evidence>
<reference evidence="2 3" key="1">
    <citation type="journal article" date="2013" name="PLoS Genet.">
        <title>The genome and development-dependent transcriptomes of Pyronema confluens: a window into fungal evolution.</title>
        <authorList>
            <person name="Traeger S."/>
            <person name="Altegoer F."/>
            <person name="Freitag M."/>
            <person name="Gabaldon T."/>
            <person name="Kempken F."/>
            <person name="Kumar A."/>
            <person name="Marcet-Houben M."/>
            <person name="Poggeler S."/>
            <person name="Stajich J.E."/>
            <person name="Nowrousian M."/>
        </authorList>
    </citation>
    <scope>NUCLEOTIDE SEQUENCE [LARGE SCALE GENOMIC DNA]</scope>
    <source>
        <strain evidence="3">CBS 100304</strain>
        <tissue evidence="2">Vegetative mycelium</tissue>
    </source>
</reference>
<name>U4L5B6_PYROM</name>
<accession>U4L5B6</accession>
<dbReference type="OrthoDB" id="5483320at2759"/>
<dbReference type="Proteomes" id="UP000018144">
    <property type="component" value="Unassembled WGS sequence"/>
</dbReference>
<proteinExistence type="predicted"/>
<keyword evidence="3" id="KW-1185">Reference proteome</keyword>
<protein>
    <submittedName>
        <fullName evidence="2">Uncharacterized protein</fullName>
    </submittedName>
</protein>